<dbReference type="OrthoDB" id="8790791at2759"/>
<dbReference type="KEGG" id="oaa:114814698"/>
<keyword evidence="5" id="KW-1003">Cell membrane</keyword>
<dbReference type="Bgee" id="ENSOANG00000048929">
    <property type="expression patterns" value="Expressed in liver and 5 other cell types or tissues"/>
</dbReference>
<evidence type="ECO:0000256" key="5">
    <source>
        <dbReference type="ARBA" id="ARBA00022475"/>
    </source>
</evidence>
<dbReference type="Pfam" id="PF00822">
    <property type="entry name" value="PMP22_Claudin"/>
    <property type="match status" value="1"/>
</dbReference>
<evidence type="ECO:0000256" key="8">
    <source>
        <dbReference type="ARBA" id="ARBA00022989"/>
    </source>
</evidence>
<dbReference type="InterPro" id="IPR006187">
    <property type="entry name" value="Claudin"/>
</dbReference>
<evidence type="ECO:0000256" key="3">
    <source>
        <dbReference type="ARBA" id="ARBA00008295"/>
    </source>
</evidence>
<dbReference type="PANTHER" id="PTHR12002">
    <property type="entry name" value="CLAUDIN"/>
    <property type="match status" value="1"/>
</dbReference>
<reference evidence="12 13" key="1">
    <citation type="journal article" date="2008" name="Nature">
        <title>Genome analysis of the platypus reveals unique signatures of evolution.</title>
        <authorList>
            <person name="Warren W.C."/>
            <person name="Hillier L.W."/>
            <person name="Marshall Graves J.A."/>
            <person name="Birney E."/>
            <person name="Ponting C.P."/>
            <person name="Grutzner F."/>
            <person name="Belov K."/>
            <person name="Miller W."/>
            <person name="Clarke L."/>
            <person name="Chinwalla A.T."/>
            <person name="Yang S.P."/>
            <person name="Heger A."/>
            <person name="Locke D.P."/>
            <person name="Miethke P."/>
            <person name="Waters P.D."/>
            <person name="Veyrunes F."/>
            <person name="Fulton L."/>
            <person name="Fulton B."/>
            <person name="Graves T."/>
            <person name="Wallis J."/>
            <person name="Puente X.S."/>
            <person name="Lopez-Otin C."/>
            <person name="Ordonez G.R."/>
            <person name="Eichler E.E."/>
            <person name="Chen L."/>
            <person name="Cheng Z."/>
            <person name="Deakin J.E."/>
            <person name="Alsop A."/>
            <person name="Thompson K."/>
            <person name="Kirby P."/>
            <person name="Papenfuss A.T."/>
            <person name="Wakefield M.J."/>
            <person name="Olender T."/>
            <person name="Lancet D."/>
            <person name="Huttley G.A."/>
            <person name="Smit A.F."/>
            <person name="Pask A."/>
            <person name="Temple-Smith P."/>
            <person name="Batzer M.A."/>
            <person name="Walker J.A."/>
            <person name="Konkel M.K."/>
            <person name="Harris R.S."/>
            <person name="Whittington C.M."/>
            <person name="Wong E.S."/>
            <person name="Gemmell N.J."/>
            <person name="Buschiazzo E."/>
            <person name="Vargas Jentzsch I.M."/>
            <person name="Merkel A."/>
            <person name="Schmitz J."/>
            <person name="Zemann A."/>
            <person name="Churakov G."/>
            <person name="Kriegs J.O."/>
            <person name="Brosius J."/>
            <person name="Murchison E.P."/>
            <person name="Sachidanandam R."/>
            <person name="Smith C."/>
            <person name="Hannon G.J."/>
            <person name="Tsend-Ayush E."/>
            <person name="McMillan D."/>
            <person name="Attenborough R."/>
            <person name="Rens W."/>
            <person name="Ferguson-Smith M."/>
            <person name="Lefevre C.M."/>
            <person name="Sharp J.A."/>
            <person name="Nicholas K.R."/>
            <person name="Ray D.A."/>
            <person name="Kube M."/>
            <person name="Reinhardt R."/>
            <person name="Pringle T.H."/>
            <person name="Taylor J."/>
            <person name="Jones R.C."/>
            <person name="Nixon B."/>
            <person name="Dacheux J.L."/>
            <person name="Niwa H."/>
            <person name="Sekita Y."/>
            <person name="Huang X."/>
            <person name="Stark A."/>
            <person name="Kheradpour P."/>
            <person name="Kellis M."/>
            <person name="Flicek P."/>
            <person name="Chen Y."/>
            <person name="Webber C."/>
            <person name="Hardison R."/>
            <person name="Nelson J."/>
            <person name="Hallsworth-Pepin K."/>
            <person name="Delehaunty K."/>
            <person name="Markovic C."/>
            <person name="Minx P."/>
            <person name="Feng Y."/>
            <person name="Kremitzki C."/>
            <person name="Mitreva M."/>
            <person name="Glasscock J."/>
            <person name="Wylie T."/>
            <person name="Wohldmann P."/>
            <person name="Thiru P."/>
            <person name="Nhan M.N."/>
            <person name="Pohl C.S."/>
            <person name="Smith S.M."/>
            <person name="Hou S."/>
            <person name="Nefedov M."/>
            <person name="de Jong P.J."/>
            <person name="Renfree M.B."/>
            <person name="Mardis E.R."/>
            <person name="Wilson R.K."/>
        </authorList>
    </citation>
    <scope>NUCLEOTIDE SEQUENCE [LARGE SCALE GENOMIC DNA]</scope>
    <source>
        <strain evidence="12 13">Glennie</strain>
    </source>
</reference>
<reference evidence="12" key="3">
    <citation type="submission" date="2025-09" db="UniProtKB">
        <authorList>
            <consortium name="Ensembl"/>
        </authorList>
    </citation>
    <scope>IDENTIFICATION</scope>
    <source>
        <strain evidence="12">Glennie</strain>
    </source>
</reference>
<proteinExistence type="inferred from homology"/>
<dbReference type="InParanoid" id="A0A6I8P7Q8"/>
<dbReference type="GO" id="GO:0005198">
    <property type="term" value="F:structural molecule activity"/>
    <property type="evidence" value="ECO:0007669"/>
    <property type="project" value="InterPro"/>
</dbReference>
<dbReference type="AlphaFoldDB" id="A0A6I8P7Q8"/>
<evidence type="ECO:0000256" key="11">
    <source>
        <dbReference type="SAM" id="Phobius"/>
    </source>
</evidence>
<dbReference type="InterPro" id="IPR004031">
    <property type="entry name" value="PMP22/EMP/MP20/Claudin"/>
</dbReference>
<keyword evidence="13" id="KW-1185">Reference proteome</keyword>
<feature type="transmembrane region" description="Helical" evidence="11">
    <location>
        <begin position="156"/>
        <end position="182"/>
    </location>
</feature>
<sequence length="291" mass="30541">MRTPTAMILGLVLAPCGLLFTLTGTLAPGWRQLSGFLDKPVDTVMYQGLWTICLEGSSRERQCQVPDEWAYFSAAPVRAARALTVTSLVATLGGLLVATLGVRCWRDRPHWALAGVAGLLLAASGLLGLVPVAWYSHVLRDGAVLPLPPGPLTVGVGYSLVLGYLGSCLLILGGFSLALSLARCCEKCRRPSLRAPLPGPARGAAGGEAPGWPRAQPSANNAYSGRNHPLPVGRPGPADQKASRPKVGFRMPAPPRAYTNPLDVLDGEAVKGDGRGPDRRAPSSLPCDSDL</sequence>
<evidence type="ECO:0000256" key="2">
    <source>
        <dbReference type="ARBA" id="ARBA00004651"/>
    </source>
</evidence>
<dbReference type="PRINTS" id="PR01077">
    <property type="entry name" value="CLAUDIN"/>
</dbReference>
<accession>A0A6I8P7Q8</accession>
<gene>
    <name evidence="12" type="primary">CLDN23</name>
</gene>
<dbReference type="GO" id="GO:0005886">
    <property type="term" value="C:plasma membrane"/>
    <property type="evidence" value="ECO:0000318"/>
    <property type="project" value="GO_Central"/>
</dbReference>
<feature type="compositionally biased region" description="Basic and acidic residues" evidence="10">
    <location>
        <begin position="268"/>
        <end position="281"/>
    </location>
</feature>
<dbReference type="Ensembl" id="ENSOANT00000059348.1">
    <property type="protein sequence ID" value="ENSOANP00000050202.1"/>
    <property type="gene ID" value="ENSOANG00000048929.1"/>
</dbReference>
<reference evidence="12" key="2">
    <citation type="submission" date="2025-08" db="UniProtKB">
        <authorList>
            <consortium name="Ensembl"/>
        </authorList>
    </citation>
    <scope>IDENTIFICATION</scope>
    <source>
        <strain evidence="12">Glennie</strain>
    </source>
</reference>
<feature type="transmembrane region" description="Helical" evidence="11">
    <location>
        <begin position="79"/>
        <end position="100"/>
    </location>
</feature>
<keyword evidence="8 11" id="KW-1133">Transmembrane helix</keyword>
<dbReference type="RefSeq" id="XP_028929616.1">
    <property type="nucleotide sequence ID" value="XM_029073783.2"/>
</dbReference>
<evidence type="ECO:0000256" key="10">
    <source>
        <dbReference type="SAM" id="MobiDB-lite"/>
    </source>
</evidence>
<dbReference type="GeneTree" id="ENSGT00390000006975"/>
<dbReference type="GO" id="GO:0070830">
    <property type="term" value="P:bicellular tight junction assembly"/>
    <property type="evidence" value="ECO:0000318"/>
    <property type="project" value="GO_Central"/>
</dbReference>
<dbReference type="Gene3D" id="1.20.140.150">
    <property type="match status" value="1"/>
</dbReference>
<keyword evidence="4" id="KW-0796">Tight junction</keyword>
<evidence type="ECO:0000256" key="1">
    <source>
        <dbReference type="ARBA" id="ARBA00004435"/>
    </source>
</evidence>
<dbReference type="GO" id="GO:0007155">
    <property type="term" value="P:cell adhesion"/>
    <property type="evidence" value="ECO:0000318"/>
    <property type="project" value="GO_Central"/>
</dbReference>
<dbReference type="PROSITE" id="PS01346">
    <property type="entry name" value="CLAUDIN"/>
    <property type="match status" value="1"/>
</dbReference>
<dbReference type="Proteomes" id="UP000002279">
    <property type="component" value="Chromosome 10"/>
</dbReference>
<keyword evidence="7" id="KW-0965">Cell junction</keyword>
<evidence type="ECO:0000256" key="6">
    <source>
        <dbReference type="ARBA" id="ARBA00022692"/>
    </source>
</evidence>
<comment type="subcellular location">
    <subcellularLocation>
        <location evidence="1">Cell junction</location>
        <location evidence="1">Tight junction</location>
    </subcellularLocation>
    <subcellularLocation>
        <location evidence="2">Cell membrane</location>
        <topology evidence="2">Multi-pass membrane protein</topology>
    </subcellularLocation>
</comment>
<comment type="similarity">
    <text evidence="3">Belongs to the claudin family.</text>
</comment>
<evidence type="ECO:0000256" key="4">
    <source>
        <dbReference type="ARBA" id="ARBA00022427"/>
    </source>
</evidence>
<keyword evidence="9 11" id="KW-0472">Membrane</keyword>
<dbReference type="InterPro" id="IPR017974">
    <property type="entry name" value="Claudin_CS"/>
</dbReference>
<dbReference type="OMA" id="VRCWQDE"/>
<feature type="region of interest" description="Disordered" evidence="10">
    <location>
        <begin position="196"/>
        <end position="291"/>
    </location>
</feature>
<name>A0A6I8P7Q8_ORNAN</name>
<feature type="transmembrane region" description="Helical" evidence="11">
    <location>
        <begin position="112"/>
        <end position="136"/>
    </location>
</feature>
<evidence type="ECO:0000313" key="13">
    <source>
        <dbReference type="Proteomes" id="UP000002279"/>
    </source>
</evidence>
<dbReference type="CTD" id="137075"/>
<dbReference type="FunCoup" id="A0A6I8P7Q8">
    <property type="interactions" value="306"/>
</dbReference>
<organism evidence="12 13">
    <name type="scientific">Ornithorhynchus anatinus</name>
    <name type="common">Duckbill platypus</name>
    <dbReference type="NCBI Taxonomy" id="9258"/>
    <lineage>
        <taxon>Eukaryota</taxon>
        <taxon>Metazoa</taxon>
        <taxon>Chordata</taxon>
        <taxon>Craniata</taxon>
        <taxon>Vertebrata</taxon>
        <taxon>Euteleostomi</taxon>
        <taxon>Mammalia</taxon>
        <taxon>Monotremata</taxon>
        <taxon>Ornithorhynchidae</taxon>
        <taxon>Ornithorhynchus</taxon>
    </lineage>
</organism>
<evidence type="ECO:0000256" key="9">
    <source>
        <dbReference type="ARBA" id="ARBA00023136"/>
    </source>
</evidence>
<keyword evidence="6 11" id="KW-0812">Transmembrane</keyword>
<protein>
    <submittedName>
        <fullName evidence="12">Claudin 23</fullName>
    </submittedName>
</protein>
<dbReference type="GO" id="GO:0005923">
    <property type="term" value="C:bicellular tight junction"/>
    <property type="evidence" value="ECO:0000318"/>
    <property type="project" value="GO_Central"/>
</dbReference>
<evidence type="ECO:0000256" key="7">
    <source>
        <dbReference type="ARBA" id="ARBA00022949"/>
    </source>
</evidence>
<evidence type="ECO:0000313" key="12">
    <source>
        <dbReference type="Ensembl" id="ENSOANP00000050202.1"/>
    </source>
</evidence>
<dbReference type="GeneID" id="114814698"/>